<dbReference type="InterPro" id="IPR005475">
    <property type="entry name" value="Transketolase-like_Pyr-bd"/>
</dbReference>
<keyword evidence="4 8" id="KW-0560">Oxidoreductase</keyword>
<comment type="cofactor">
    <cofactor evidence="1 8">
        <name>thiamine diphosphate</name>
        <dbReference type="ChEBI" id="CHEBI:58937"/>
    </cofactor>
</comment>
<name>A0A6P6NHP4_CARAU</name>
<dbReference type="AlphaFoldDB" id="A0A6P6NHP4"/>
<dbReference type="GO" id="GO:0006006">
    <property type="term" value="P:glucose metabolic process"/>
    <property type="evidence" value="ECO:0007669"/>
    <property type="project" value="UniProtKB-KW"/>
</dbReference>
<comment type="catalytic activity">
    <reaction evidence="7 8">
        <text>N(6)-[(R)-lipoyl]-L-lysyl-[protein] + pyruvate + H(+) = N(6)-[(R)-S(8)-acetyldihydrolipoyl]-L-lysyl-[protein] + CO2</text>
        <dbReference type="Rhea" id="RHEA:19189"/>
        <dbReference type="Rhea" id="RHEA-COMP:10474"/>
        <dbReference type="Rhea" id="RHEA-COMP:10478"/>
        <dbReference type="ChEBI" id="CHEBI:15361"/>
        <dbReference type="ChEBI" id="CHEBI:15378"/>
        <dbReference type="ChEBI" id="CHEBI:16526"/>
        <dbReference type="ChEBI" id="CHEBI:83099"/>
        <dbReference type="ChEBI" id="CHEBI:83111"/>
        <dbReference type="EC" id="1.2.4.1"/>
    </reaction>
</comment>
<dbReference type="KEGG" id="caua:113079626"/>
<proteinExistence type="predicted"/>
<protein>
    <recommendedName>
        <fullName evidence="8">Pyruvate dehydrogenase E1 component subunit beta</fullName>
        <ecNumber evidence="8">1.2.4.1</ecNumber>
    </recommendedName>
</protein>
<keyword evidence="3" id="KW-0119">Carbohydrate metabolism</keyword>
<keyword evidence="10" id="KW-1185">Reference proteome</keyword>
<evidence type="ECO:0000256" key="3">
    <source>
        <dbReference type="ARBA" id="ARBA00022526"/>
    </source>
</evidence>
<reference evidence="11" key="1">
    <citation type="submission" date="2025-08" db="UniProtKB">
        <authorList>
            <consortium name="RefSeq"/>
        </authorList>
    </citation>
    <scope>IDENTIFICATION</scope>
    <source>
        <strain evidence="11">Wakin</strain>
        <tissue evidence="11">Muscle</tissue>
    </source>
</reference>
<comment type="function">
    <text evidence="8">The pyruvate dehydrogenase complex catalyzes the overall conversion of pyruvate to acetyl-CoA and CO2.</text>
</comment>
<comment type="function">
    <text evidence="2">The pyruvate dehydrogenase complex catalyzes the overall conversion of pyruvate to acetyl-CoA and CO(2), and thereby links the glycolytic pathway to the tricarboxylic cycle.</text>
</comment>
<evidence type="ECO:0000256" key="8">
    <source>
        <dbReference type="RuleBase" id="RU364074"/>
    </source>
</evidence>
<gene>
    <name evidence="11" type="primary">LOC113079626</name>
</gene>
<dbReference type="InterPro" id="IPR027110">
    <property type="entry name" value="PDHB_mito-type"/>
</dbReference>
<comment type="subunit">
    <text evidence="6">Heterotetramer of two PDHA1 and two PDHB subunits. The heterotetramer interacts with DLAT, and is part of the multimeric pyruvate dehydrogenase complex that contains multiple copies of pyruvate dehydrogenase (E1), dihydrolipoamide acetyltransferase (DLAT, E2) and lipoamide dehydrogenase (DLD, E3). These subunits are bound to an inner core composed of about 48 DLAT and 12 PDHX molecules. Interacts with DLAT.</text>
</comment>
<dbReference type="SUPFAM" id="SSF52518">
    <property type="entry name" value="Thiamin diphosphate-binding fold (THDP-binding)"/>
    <property type="match status" value="1"/>
</dbReference>
<dbReference type="Proteomes" id="UP000515129">
    <property type="component" value="Unplaced"/>
</dbReference>
<dbReference type="EC" id="1.2.4.1" evidence="8"/>
<evidence type="ECO:0000256" key="4">
    <source>
        <dbReference type="ARBA" id="ARBA00023002"/>
    </source>
</evidence>
<keyword evidence="5 8" id="KW-0786">Thiamine pyrophosphate</keyword>
<feature type="domain" description="Transketolase-like pyrimidine-binding" evidence="9">
    <location>
        <begin position="78"/>
        <end position="247"/>
    </location>
</feature>
<dbReference type="PANTHER" id="PTHR11624">
    <property type="entry name" value="DEHYDROGENASE RELATED"/>
    <property type="match status" value="1"/>
</dbReference>
<evidence type="ECO:0000259" key="9">
    <source>
        <dbReference type="SMART" id="SM00861"/>
    </source>
</evidence>
<dbReference type="RefSeq" id="XP_026107656.1">
    <property type="nucleotide sequence ID" value="XM_026251871.1"/>
</dbReference>
<dbReference type="SMART" id="SM00861">
    <property type="entry name" value="Transket_pyr"/>
    <property type="match status" value="1"/>
</dbReference>
<evidence type="ECO:0000256" key="5">
    <source>
        <dbReference type="ARBA" id="ARBA00023052"/>
    </source>
</evidence>
<sequence length="247" mass="26748">MSSAAGEDLPSPSVIKDQSYHLLTLKHNGGLVIPSGGTVRIIRAAERVIRQASASTRRSQPSKLREDVGACCYCPQAVTVRDALKQAMNEEMERDERVLLLGEEVAQYDGVYKVSKGLWKKYGDKRIIDTPIAEMGFAGITAGAAMVSFPAIVEYMSFNFSMQSIDHIINSAAKTYYMSGGLQPVSMVFRGPNGAVHGVAAQHSQSYAAWYGHVPGLKVVSPWSSEDAKGLLKSAIHDDNPGEFLPV</sequence>
<dbReference type="OrthoDB" id="10266385at2759"/>
<evidence type="ECO:0000256" key="2">
    <source>
        <dbReference type="ARBA" id="ARBA00003754"/>
    </source>
</evidence>
<dbReference type="GeneID" id="113079626"/>
<evidence type="ECO:0000313" key="11">
    <source>
        <dbReference type="RefSeq" id="XP_026107656.1"/>
    </source>
</evidence>
<evidence type="ECO:0000256" key="1">
    <source>
        <dbReference type="ARBA" id="ARBA00001964"/>
    </source>
</evidence>
<evidence type="ECO:0000256" key="6">
    <source>
        <dbReference type="ARBA" id="ARBA00047041"/>
    </source>
</evidence>
<dbReference type="CDD" id="cd07036">
    <property type="entry name" value="TPP_PYR_E1-PDHc-beta_like"/>
    <property type="match status" value="1"/>
</dbReference>
<evidence type="ECO:0000313" key="10">
    <source>
        <dbReference type="Proteomes" id="UP000515129"/>
    </source>
</evidence>
<dbReference type="GO" id="GO:0004739">
    <property type="term" value="F:pyruvate dehydrogenase (acetyl-transferring) activity"/>
    <property type="evidence" value="ECO:0007669"/>
    <property type="project" value="UniProtKB-UniRule"/>
</dbReference>
<accession>A0A6P6NHP4</accession>
<keyword evidence="8" id="KW-0670">Pyruvate</keyword>
<dbReference type="GO" id="GO:0006086">
    <property type="term" value="P:pyruvate decarboxylation to acetyl-CoA"/>
    <property type="evidence" value="ECO:0007669"/>
    <property type="project" value="InterPro"/>
</dbReference>
<dbReference type="InterPro" id="IPR029061">
    <property type="entry name" value="THDP-binding"/>
</dbReference>
<keyword evidence="3" id="KW-0313">Glucose metabolism</keyword>
<evidence type="ECO:0000256" key="7">
    <source>
        <dbReference type="ARBA" id="ARBA00051231"/>
    </source>
</evidence>
<dbReference type="Pfam" id="PF02779">
    <property type="entry name" value="Transket_pyr"/>
    <property type="match status" value="1"/>
</dbReference>
<organism evidence="10 11">
    <name type="scientific">Carassius auratus</name>
    <name type="common">Goldfish</name>
    <dbReference type="NCBI Taxonomy" id="7957"/>
    <lineage>
        <taxon>Eukaryota</taxon>
        <taxon>Metazoa</taxon>
        <taxon>Chordata</taxon>
        <taxon>Craniata</taxon>
        <taxon>Vertebrata</taxon>
        <taxon>Euteleostomi</taxon>
        <taxon>Actinopterygii</taxon>
        <taxon>Neopterygii</taxon>
        <taxon>Teleostei</taxon>
        <taxon>Ostariophysi</taxon>
        <taxon>Cypriniformes</taxon>
        <taxon>Cyprinidae</taxon>
        <taxon>Cyprininae</taxon>
        <taxon>Carassius</taxon>
    </lineage>
</organism>
<dbReference type="Gene3D" id="3.40.50.970">
    <property type="match status" value="1"/>
</dbReference>
<dbReference type="PANTHER" id="PTHR11624:SF96">
    <property type="entry name" value="PYRUVATE DEHYDROGENASE E1 COMPONENT SUBUNIT BETA, MITOCHONDRIAL"/>
    <property type="match status" value="1"/>
</dbReference>